<dbReference type="PANTHER" id="PTHR31001">
    <property type="entry name" value="UNCHARACTERIZED TRANSCRIPTIONAL REGULATORY PROTEIN"/>
    <property type="match status" value="1"/>
</dbReference>
<dbReference type="CDD" id="cd12148">
    <property type="entry name" value="fungal_TF_MHR"/>
    <property type="match status" value="1"/>
</dbReference>
<dbReference type="EMBL" id="FJUY01000011">
    <property type="protein sequence ID" value="CZT21556.1"/>
    <property type="molecule type" value="Genomic_DNA"/>
</dbReference>
<evidence type="ECO:0000313" key="6">
    <source>
        <dbReference type="Proteomes" id="UP000225277"/>
    </source>
</evidence>
<feature type="region of interest" description="Disordered" evidence="3">
    <location>
        <begin position="505"/>
        <end position="531"/>
    </location>
</feature>
<protein>
    <recommendedName>
        <fullName evidence="4">Xylanolytic transcriptional activator regulatory domain-containing protein</fullName>
    </recommendedName>
</protein>
<proteinExistence type="predicted"/>
<evidence type="ECO:0000313" key="5">
    <source>
        <dbReference type="EMBL" id="CZT21556.1"/>
    </source>
</evidence>
<evidence type="ECO:0000259" key="4">
    <source>
        <dbReference type="Pfam" id="PF04082"/>
    </source>
</evidence>
<feature type="domain" description="Xylanolytic transcriptional activator regulatory" evidence="4">
    <location>
        <begin position="128"/>
        <end position="240"/>
    </location>
</feature>
<comment type="subcellular location">
    <subcellularLocation>
        <location evidence="1">Nucleus</location>
    </subcellularLocation>
</comment>
<dbReference type="GeneID" id="35602537"/>
<dbReference type="GO" id="GO:0008270">
    <property type="term" value="F:zinc ion binding"/>
    <property type="evidence" value="ECO:0007669"/>
    <property type="project" value="InterPro"/>
</dbReference>
<organism evidence="5 6">
    <name type="scientific">Ramularia collo-cygni</name>
    <dbReference type="NCBI Taxonomy" id="112498"/>
    <lineage>
        <taxon>Eukaryota</taxon>
        <taxon>Fungi</taxon>
        <taxon>Dikarya</taxon>
        <taxon>Ascomycota</taxon>
        <taxon>Pezizomycotina</taxon>
        <taxon>Dothideomycetes</taxon>
        <taxon>Dothideomycetidae</taxon>
        <taxon>Mycosphaerellales</taxon>
        <taxon>Mycosphaerellaceae</taxon>
        <taxon>Ramularia</taxon>
    </lineage>
</organism>
<feature type="region of interest" description="Disordered" evidence="3">
    <location>
        <begin position="1"/>
        <end position="34"/>
    </location>
</feature>
<evidence type="ECO:0000256" key="2">
    <source>
        <dbReference type="ARBA" id="ARBA00023242"/>
    </source>
</evidence>
<sequence length="567" mass="64181">MSNTPELPEGRMSTVPPKRPATAGPDRVNRPDRVNIAASPLPMSHSPAPMIEPFALPKPALPFLRDIPQTPSDPNHSIQHTSTLWQYYLDKVDPILKIIDTSAVQHLFISQISFADIPKDLQSLKSAVLFAAASSMQRPLGTACPIADALMEKHARETEEFLAASRFMAQPTIVSLQALTIYLACGSRSLEQTYMLSLTAILVRLAMALKLHRDPESQGLPFSDCEYRRRLWWHICTLDANTSEDNNSDALIYERQCTTRVPEWSTDPNCPEYLKNMFYSAVQAEITYYSRTVLFSAQFMEDNGYPVLPTEGKLCVIEALEDTLKEKYFRRCDRNMPTYRLALTSSKITIARMKIAMLYNEEDIESALNDEIDLILRACVEVMEGLRSFRKDPSLSVWAWLWQSYVDWDAAAIALTILNRTNSCSSEILSRAVSATESFFDSWSECLFEPSRQEQWARLNHLRNKAKVPQPYMALSKRSSRASMALTLPKTPVQLQIHSAPMDTRRMTLPNPIEPASNGTSERHRRNRLSGDSLARNWSMPICATPKADEMHFDLKALDLHDITASE</sequence>
<name>A0A2D3VCS9_9PEZI</name>
<dbReference type="GO" id="GO:0005634">
    <property type="term" value="C:nucleus"/>
    <property type="evidence" value="ECO:0007669"/>
    <property type="project" value="UniProtKB-SubCell"/>
</dbReference>
<dbReference type="PANTHER" id="PTHR31001:SF77">
    <property type="entry name" value="TRANSCRIPTION FACTOR, PUTATIVE (AFU_ORTHOLOGUE AFUA_3G12940)-RELATED"/>
    <property type="match status" value="1"/>
</dbReference>
<keyword evidence="6" id="KW-1185">Reference proteome</keyword>
<dbReference type="OrthoDB" id="435881at2759"/>
<gene>
    <name evidence="5" type="ORF">RCC_07419</name>
</gene>
<dbReference type="STRING" id="112498.A0A2D3VCS9"/>
<dbReference type="AlphaFoldDB" id="A0A2D3VCS9"/>
<dbReference type="InterPro" id="IPR007219">
    <property type="entry name" value="XnlR_reg_dom"/>
</dbReference>
<dbReference type="Pfam" id="PF04082">
    <property type="entry name" value="Fungal_trans"/>
    <property type="match status" value="1"/>
</dbReference>
<dbReference type="RefSeq" id="XP_023628445.1">
    <property type="nucleotide sequence ID" value="XM_023772677.1"/>
</dbReference>
<reference evidence="5 6" key="1">
    <citation type="submission" date="2016-03" db="EMBL/GenBank/DDBJ databases">
        <authorList>
            <person name="Ploux O."/>
        </authorList>
    </citation>
    <scope>NUCLEOTIDE SEQUENCE [LARGE SCALE GENOMIC DNA]</scope>
    <source>
        <strain evidence="5 6">URUG2</strain>
    </source>
</reference>
<evidence type="ECO:0000256" key="1">
    <source>
        <dbReference type="ARBA" id="ARBA00004123"/>
    </source>
</evidence>
<dbReference type="InterPro" id="IPR050613">
    <property type="entry name" value="Sec_Metabolite_Reg"/>
</dbReference>
<accession>A0A2D3VCS9</accession>
<dbReference type="GO" id="GO:0006351">
    <property type="term" value="P:DNA-templated transcription"/>
    <property type="evidence" value="ECO:0007669"/>
    <property type="project" value="InterPro"/>
</dbReference>
<evidence type="ECO:0000256" key="3">
    <source>
        <dbReference type="SAM" id="MobiDB-lite"/>
    </source>
</evidence>
<dbReference type="Proteomes" id="UP000225277">
    <property type="component" value="Unassembled WGS sequence"/>
</dbReference>
<keyword evidence="2" id="KW-0539">Nucleus</keyword>
<dbReference type="GO" id="GO:0003677">
    <property type="term" value="F:DNA binding"/>
    <property type="evidence" value="ECO:0007669"/>
    <property type="project" value="InterPro"/>
</dbReference>